<protein>
    <submittedName>
        <fullName evidence="1">Uncharacterized protein</fullName>
    </submittedName>
</protein>
<gene>
    <name evidence="1" type="ORF">JHU38_05270</name>
</gene>
<dbReference type="Proteomes" id="UP000664265">
    <property type="component" value="Unassembled WGS sequence"/>
</dbReference>
<proteinExistence type="predicted"/>
<sequence>MEIIKRNLFTKLRADNFKTQEVLEPMSAFKTRKMVCMMRNIADMPAGEVVLANPLLNMRLKHLQEKERLQDTPSLETIYILRIIVSNVNATMNHGIPIRGIIQLGQYIRSRGPKVDYGKLNNWLSQLHISRMAQLQGTILVSCFGFTKEELPFVKKTERQAIPLMIRTITNTEKDSQAWHFKQGKGGFVYNNSTLLRRNLRRSLRYYRYAPIEDISNFIRNFGRSLSEIEE</sequence>
<evidence type="ECO:0000313" key="1">
    <source>
        <dbReference type="EMBL" id="MBO1363188.1"/>
    </source>
</evidence>
<name>A0ABS3M4T7_9BACT</name>
<organism evidence="1 2">
    <name type="scientific">Prevotella illustrans</name>
    <dbReference type="NCBI Taxonomy" id="2800387"/>
    <lineage>
        <taxon>Bacteria</taxon>
        <taxon>Pseudomonadati</taxon>
        <taxon>Bacteroidota</taxon>
        <taxon>Bacteroidia</taxon>
        <taxon>Bacteroidales</taxon>
        <taxon>Prevotellaceae</taxon>
        <taxon>Prevotella</taxon>
    </lineage>
</organism>
<reference evidence="1 2" key="1">
    <citation type="submission" date="2021-01" db="EMBL/GenBank/DDBJ databases">
        <title>Prevotella A2931 sp. nov.</title>
        <authorList>
            <person name="Buhl M."/>
            <person name="Oberhettinger P."/>
        </authorList>
    </citation>
    <scope>NUCLEOTIDE SEQUENCE [LARGE SCALE GENOMIC DNA]</scope>
    <source>
        <strain evidence="1 2">A2931</strain>
    </source>
</reference>
<keyword evidence="2" id="KW-1185">Reference proteome</keyword>
<evidence type="ECO:0000313" key="2">
    <source>
        <dbReference type="Proteomes" id="UP000664265"/>
    </source>
</evidence>
<dbReference type="RefSeq" id="WP_107582776.1">
    <property type="nucleotide sequence ID" value="NZ_JAERMS010000011.1"/>
</dbReference>
<comment type="caution">
    <text evidence="1">The sequence shown here is derived from an EMBL/GenBank/DDBJ whole genome shotgun (WGS) entry which is preliminary data.</text>
</comment>
<dbReference type="EMBL" id="JAERMS010000011">
    <property type="protein sequence ID" value="MBO1363188.1"/>
    <property type="molecule type" value="Genomic_DNA"/>
</dbReference>
<accession>A0ABS3M4T7</accession>